<accession>E1ZWP7</accession>
<organism evidence="2">
    <name type="scientific">Camponotus floridanus</name>
    <name type="common">Florida carpenter ant</name>
    <dbReference type="NCBI Taxonomy" id="104421"/>
    <lineage>
        <taxon>Eukaryota</taxon>
        <taxon>Metazoa</taxon>
        <taxon>Ecdysozoa</taxon>
        <taxon>Arthropoda</taxon>
        <taxon>Hexapoda</taxon>
        <taxon>Insecta</taxon>
        <taxon>Pterygota</taxon>
        <taxon>Neoptera</taxon>
        <taxon>Endopterygota</taxon>
        <taxon>Hymenoptera</taxon>
        <taxon>Apocrita</taxon>
        <taxon>Aculeata</taxon>
        <taxon>Formicoidea</taxon>
        <taxon>Formicidae</taxon>
        <taxon>Formicinae</taxon>
        <taxon>Camponotus</taxon>
    </lineage>
</organism>
<dbReference type="Proteomes" id="UP000000311">
    <property type="component" value="Unassembled WGS sequence"/>
</dbReference>
<name>E1ZWP7_CAMFO</name>
<dbReference type="EMBL" id="GL434876">
    <property type="protein sequence ID" value="EFN74392.1"/>
    <property type="molecule type" value="Genomic_DNA"/>
</dbReference>
<evidence type="ECO:0000313" key="1">
    <source>
        <dbReference type="EMBL" id="EFN74392.1"/>
    </source>
</evidence>
<protein>
    <submittedName>
        <fullName evidence="1">Uncharacterized protein</fullName>
    </submittedName>
</protein>
<feature type="non-terminal residue" evidence="1">
    <location>
        <position position="65"/>
    </location>
</feature>
<proteinExistence type="predicted"/>
<dbReference type="InParanoid" id="E1ZWP7"/>
<dbReference type="AlphaFoldDB" id="E1ZWP7"/>
<gene>
    <name evidence="1" type="ORF">EAG_00149</name>
</gene>
<evidence type="ECO:0000313" key="2">
    <source>
        <dbReference type="Proteomes" id="UP000000311"/>
    </source>
</evidence>
<feature type="non-terminal residue" evidence="1">
    <location>
        <position position="1"/>
    </location>
</feature>
<keyword evidence="2" id="KW-1185">Reference proteome</keyword>
<sequence>ILATLNFFVSGSYQRRIGQDFLSSMRQASISESIHSVVEALNRIMRNWIKFPTEHRDIESVKRQF</sequence>
<reference evidence="1 2" key="1">
    <citation type="journal article" date="2010" name="Science">
        <title>Genomic comparison of the ants Camponotus floridanus and Harpegnathos saltator.</title>
        <authorList>
            <person name="Bonasio R."/>
            <person name="Zhang G."/>
            <person name="Ye C."/>
            <person name="Mutti N.S."/>
            <person name="Fang X."/>
            <person name="Qin N."/>
            <person name="Donahue G."/>
            <person name="Yang P."/>
            <person name="Li Q."/>
            <person name="Li C."/>
            <person name="Zhang P."/>
            <person name="Huang Z."/>
            <person name="Berger S.L."/>
            <person name="Reinberg D."/>
            <person name="Wang J."/>
            <person name="Liebig J."/>
        </authorList>
    </citation>
    <scope>NUCLEOTIDE SEQUENCE [LARGE SCALE GENOMIC DNA]</scope>
    <source>
        <strain evidence="2">C129</strain>
    </source>
</reference>